<dbReference type="GO" id="GO:0005198">
    <property type="term" value="F:structural molecule activity"/>
    <property type="evidence" value="ECO:0007669"/>
    <property type="project" value="UniProtKB-UniRule"/>
</dbReference>
<dbReference type="InterPro" id="IPR046358">
    <property type="entry name" value="Flagellin_C"/>
</dbReference>
<dbReference type="InterPro" id="IPR001492">
    <property type="entry name" value="Flagellin"/>
</dbReference>
<accession>A0AB39HAL1</accession>
<protein>
    <recommendedName>
        <fullName evidence="4">Flagellin</fullName>
    </recommendedName>
</protein>
<dbReference type="Pfam" id="PF00700">
    <property type="entry name" value="Flagellin_C"/>
    <property type="match status" value="1"/>
</dbReference>
<dbReference type="EMBL" id="CP162601">
    <property type="protein sequence ID" value="XDK24472.1"/>
    <property type="molecule type" value="Genomic_DNA"/>
</dbReference>
<proteinExistence type="inferred from homology"/>
<keyword evidence="7" id="KW-0966">Cell projection</keyword>
<dbReference type="InterPro" id="IPR001029">
    <property type="entry name" value="Flagellin_N"/>
</dbReference>
<dbReference type="PANTHER" id="PTHR42792">
    <property type="entry name" value="FLAGELLIN"/>
    <property type="match status" value="1"/>
</dbReference>
<dbReference type="Gene3D" id="3.30.70.2120">
    <property type="match status" value="1"/>
</dbReference>
<evidence type="ECO:0000256" key="1">
    <source>
        <dbReference type="ARBA" id="ARBA00005709"/>
    </source>
</evidence>
<evidence type="ECO:0000256" key="2">
    <source>
        <dbReference type="ARBA" id="ARBA00022525"/>
    </source>
</evidence>
<comment type="similarity">
    <text evidence="1 4">Belongs to the bacterial flagellin family.</text>
</comment>
<sequence length="375" mass="40630">MVSIVTNSTAMLTSRYLNQANTELSVSQAQLQSGSLINRASDNAAGMQISNRLTAQTQGLSRAMANASDAYSVAQTAEGALQESAEILGNLRDLSLQAANGSYQDSDRRNLNQEAQALLDELTRVANSTTYAGHHLLNGTFGRKAFQLDSDTNSISLHLLNTAPDNENMGGYHYLSEPVSVDTWSVNTDNQEFVFDYTDAQGNHIEQYLPLIAGDDVYQVATYLNSHQDVFHASVTEQGRVQLFAAEQHAPFGLNLSEQSQSLFEFDAPESKLLSQLDLSTQGRAQLAIGQVDAGIQFIDRLRGSIGGFQNRVESTLSNLANVHQQIVRSNAALKDTDVAKASTALVKSQMLRDGNSAMLSQAKQSQHSALSLLV</sequence>
<comment type="subcellular location">
    <subcellularLocation>
        <location evidence="4">Secreted</location>
    </subcellularLocation>
    <subcellularLocation>
        <location evidence="4">Bacterial flagellum</location>
    </subcellularLocation>
</comment>
<keyword evidence="7" id="KW-0969">Cilium</keyword>
<dbReference type="PRINTS" id="PR00207">
    <property type="entry name" value="FLAGELLIN"/>
</dbReference>
<evidence type="ECO:0000256" key="4">
    <source>
        <dbReference type="RuleBase" id="RU362073"/>
    </source>
</evidence>
<keyword evidence="3 4" id="KW-0975">Bacterial flagellum</keyword>
<dbReference type="Pfam" id="PF00669">
    <property type="entry name" value="Flagellin_N"/>
    <property type="match status" value="1"/>
</dbReference>
<dbReference type="SUPFAM" id="SSF64518">
    <property type="entry name" value="Phase 1 flagellin"/>
    <property type="match status" value="1"/>
</dbReference>
<dbReference type="KEGG" id="vih:AB0763_09610"/>
<comment type="function">
    <text evidence="4">Flagellin is the subunit protein which polymerizes to form the filaments of bacterial flagella.</text>
</comment>
<dbReference type="AlphaFoldDB" id="A0AB39HAL1"/>
<evidence type="ECO:0000259" key="6">
    <source>
        <dbReference type="Pfam" id="PF00700"/>
    </source>
</evidence>
<dbReference type="GO" id="GO:0005576">
    <property type="term" value="C:extracellular region"/>
    <property type="evidence" value="ECO:0007669"/>
    <property type="project" value="UniProtKB-SubCell"/>
</dbReference>
<gene>
    <name evidence="7" type="ORF">AB0763_09610</name>
</gene>
<dbReference type="InterPro" id="IPR042187">
    <property type="entry name" value="Flagellin_C_sub2"/>
</dbReference>
<keyword evidence="2 4" id="KW-0964">Secreted</keyword>
<reference evidence="7" key="1">
    <citation type="submission" date="2024-07" db="EMBL/GenBank/DDBJ databases">
        <title>Genome Analysis of a Potential Novel Vibrio Species Secreting pH- and Thermo-stable Alginate Lyase and its Application in Producing Alginate Oligosaccharides.</title>
        <authorList>
            <person name="Huang H."/>
            <person name="Bao K."/>
        </authorList>
    </citation>
    <scope>NUCLEOTIDE SEQUENCE</scope>
    <source>
        <strain evidence="7">HB236076</strain>
    </source>
</reference>
<feature type="domain" description="Flagellin C-terminal" evidence="6">
    <location>
        <begin position="290"/>
        <end position="374"/>
    </location>
</feature>
<evidence type="ECO:0000313" key="7">
    <source>
        <dbReference type="EMBL" id="XDK24472.1"/>
    </source>
</evidence>
<name>A0AB39HAL1_9VIBR</name>
<keyword evidence="7" id="KW-0282">Flagellum</keyword>
<feature type="domain" description="Flagellin N-terminal" evidence="5">
    <location>
        <begin position="4"/>
        <end position="140"/>
    </location>
</feature>
<organism evidence="7">
    <name type="scientific">Vibrio sp. HB236076</name>
    <dbReference type="NCBI Taxonomy" id="3232307"/>
    <lineage>
        <taxon>Bacteria</taxon>
        <taxon>Pseudomonadati</taxon>
        <taxon>Pseudomonadota</taxon>
        <taxon>Gammaproteobacteria</taxon>
        <taxon>Vibrionales</taxon>
        <taxon>Vibrionaceae</taxon>
        <taxon>Vibrio</taxon>
    </lineage>
</organism>
<evidence type="ECO:0000259" key="5">
    <source>
        <dbReference type="Pfam" id="PF00669"/>
    </source>
</evidence>
<evidence type="ECO:0000256" key="3">
    <source>
        <dbReference type="ARBA" id="ARBA00023143"/>
    </source>
</evidence>
<dbReference type="Gene3D" id="1.20.1330.10">
    <property type="entry name" value="f41 fragment of flagellin, N-terminal domain"/>
    <property type="match status" value="1"/>
</dbReference>
<dbReference type="GO" id="GO:0009288">
    <property type="term" value="C:bacterial-type flagellum"/>
    <property type="evidence" value="ECO:0007669"/>
    <property type="project" value="UniProtKB-SubCell"/>
</dbReference>
<dbReference type="RefSeq" id="WP_306100898.1">
    <property type="nucleotide sequence ID" value="NZ_CP162601.1"/>
</dbReference>
<dbReference type="PANTHER" id="PTHR42792:SF2">
    <property type="entry name" value="FLAGELLIN"/>
    <property type="match status" value="1"/>
</dbReference>
<dbReference type="Gene3D" id="6.10.10.10">
    <property type="entry name" value="Flagellar export chaperone, C-terminal domain"/>
    <property type="match status" value="1"/>
</dbReference>